<evidence type="ECO:0000256" key="1">
    <source>
        <dbReference type="SAM" id="Phobius"/>
    </source>
</evidence>
<dbReference type="EMBL" id="CP012117">
    <property type="protein sequence ID" value="ANP28559.1"/>
    <property type="molecule type" value="Genomic_DNA"/>
</dbReference>
<feature type="transmembrane region" description="Helical" evidence="1">
    <location>
        <begin position="6"/>
        <end position="28"/>
    </location>
</feature>
<gene>
    <name evidence="2" type="ORF">DAD186_20090</name>
</gene>
<feature type="transmembrane region" description="Helical" evidence="1">
    <location>
        <begin position="93"/>
        <end position="110"/>
    </location>
</feature>
<keyword evidence="1" id="KW-1133">Transmembrane helix</keyword>
<dbReference type="Proteomes" id="UP000092596">
    <property type="component" value="Chromosome"/>
</dbReference>
<keyword evidence="1" id="KW-0812">Transmembrane</keyword>
<organism evidence="2 3">
    <name type="scientific">Dermabacter vaginalis</name>
    <dbReference type="NCBI Taxonomy" id="1630135"/>
    <lineage>
        <taxon>Bacteria</taxon>
        <taxon>Bacillati</taxon>
        <taxon>Actinomycetota</taxon>
        <taxon>Actinomycetes</taxon>
        <taxon>Micrococcales</taxon>
        <taxon>Dermabacteraceae</taxon>
        <taxon>Dermabacter</taxon>
    </lineage>
</organism>
<dbReference type="KEGG" id="dva:DAD186_20090"/>
<evidence type="ECO:0000313" key="3">
    <source>
        <dbReference type="Proteomes" id="UP000092596"/>
    </source>
</evidence>
<evidence type="ECO:0008006" key="4">
    <source>
        <dbReference type="Google" id="ProtNLM"/>
    </source>
</evidence>
<feature type="transmembrane region" description="Helical" evidence="1">
    <location>
        <begin position="71"/>
        <end position="88"/>
    </location>
</feature>
<dbReference type="RefSeq" id="WP_065248527.1">
    <property type="nucleotide sequence ID" value="NZ_CP012117.1"/>
</dbReference>
<accession>A0A1B0ZKS3</accession>
<keyword evidence="1" id="KW-0472">Membrane</keyword>
<dbReference type="AlphaFoldDB" id="A0A1B0ZKS3"/>
<feature type="transmembrane region" description="Helical" evidence="1">
    <location>
        <begin position="40"/>
        <end position="59"/>
    </location>
</feature>
<dbReference type="Pfam" id="PF05437">
    <property type="entry name" value="AzlD"/>
    <property type="match status" value="1"/>
</dbReference>
<name>A0A1B0ZKS3_9MICO</name>
<evidence type="ECO:0000313" key="2">
    <source>
        <dbReference type="EMBL" id="ANP28559.1"/>
    </source>
</evidence>
<reference evidence="2 3" key="1">
    <citation type="submission" date="2015-06" db="EMBL/GenBank/DDBJ databases">
        <title>Investigation of pathophysiology for high-risk pregnancy and development of treatment modality based on it.</title>
        <authorList>
            <person name="Kim B.-C."/>
            <person name="Lim S."/>
        </authorList>
    </citation>
    <scope>NUCLEOTIDE SEQUENCE [LARGE SCALE GENOMIC DNA]</scope>
    <source>
        <strain evidence="2 3">AD1-86</strain>
    </source>
</reference>
<protein>
    <recommendedName>
        <fullName evidence="4">Branched-chain amino acid transporter AzlD</fullName>
    </recommendedName>
</protein>
<proteinExistence type="predicted"/>
<sequence>MQLDIPFWYLASVLLIAFAVTFTLRALPFAILEPLRKSQFVRVMAVWMPAGILVILALATFKSTLAEEPGGLVHLLIASGVTIAVHLFGGRRTLVSVAAGTLAFVLLVNFF</sequence>
<dbReference type="InterPro" id="IPR008407">
    <property type="entry name" value="Brnchd-chn_aa_trnsp_AzlD"/>
</dbReference>